<evidence type="ECO:0000256" key="7">
    <source>
        <dbReference type="SAM" id="Phobius"/>
    </source>
</evidence>
<evidence type="ECO:0000256" key="4">
    <source>
        <dbReference type="ARBA" id="ARBA00022692"/>
    </source>
</evidence>
<dbReference type="Gene3D" id="1.20.1250.20">
    <property type="entry name" value="MFS general substrate transporter like domains"/>
    <property type="match status" value="1"/>
</dbReference>
<sequence length="500" mass="53699">MVQSGDTHKTKVLLAIMVVTFLSSIEGTIVSTAIPRIVGDLGGMDLMSWVVSIYLLTTAVTTPIFGKLSDLYGRKKIFVIGTGLFLIGSMLCGIAQTMEQMIVYRALQGIGAGAILPVTMIIVGDIYSFEERAKIQGWISGIWGLSGILGPLAGGLMVDYVSWRWIFYFNIPFGIVSIVLITAYLHESKVRTKRPIDYPGILSFTVFTTALIYALLSGGSQYAWNSPVIVGLFVISAVFLVIFIAVEKKSPEPMLPLDLFKDKLLTLINSAGFLLSGLLVAVTIYLPLWVQSVNGEGATGSGLALVPLSLCWTAGAAYAGRKFVKLGVRTTVLIGVAAISLGSVALAFMTPATPSWMLIFYTALFGIGFGLCFTAYTITMQSAVGWRMRGVAMSSHTFIRTLGQTLGIAVFGMLYNNALHKYQAAHPDTVGGLDLNKVIGAEGRATIPPEAAEGVTELFAFGLERIFMSLLIIAAASVLLSLFLPQRFHVVEEEETPASG</sequence>
<dbReference type="PROSITE" id="PS50850">
    <property type="entry name" value="MFS"/>
    <property type="match status" value="1"/>
</dbReference>
<dbReference type="InterPro" id="IPR020846">
    <property type="entry name" value="MFS_dom"/>
</dbReference>
<evidence type="ECO:0000313" key="9">
    <source>
        <dbReference type="EMBL" id="MVO98547.1"/>
    </source>
</evidence>
<evidence type="ECO:0000256" key="3">
    <source>
        <dbReference type="ARBA" id="ARBA00022475"/>
    </source>
</evidence>
<dbReference type="EMBL" id="RHLK01000002">
    <property type="protein sequence ID" value="MVO98547.1"/>
    <property type="molecule type" value="Genomic_DNA"/>
</dbReference>
<feature type="transmembrane region" description="Helical" evidence="7">
    <location>
        <begin position="356"/>
        <end position="376"/>
    </location>
</feature>
<dbReference type="SUPFAM" id="SSF103473">
    <property type="entry name" value="MFS general substrate transporter"/>
    <property type="match status" value="1"/>
</dbReference>
<protein>
    <submittedName>
        <fullName evidence="9">MFS transporter</fullName>
    </submittedName>
</protein>
<keyword evidence="4 7" id="KW-0812">Transmembrane</keyword>
<dbReference type="GO" id="GO:0005886">
    <property type="term" value="C:plasma membrane"/>
    <property type="evidence" value="ECO:0007669"/>
    <property type="project" value="UniProtKB-SubCell"/>
</dbReference>
<dbReference type="OrthoDB" id="9816041at2"/>
<feature type="transmembrane region" description="Helical" evidence="7">
    <location>
        <begin position="397"/>
        <end position="415"/>
    </location>
</feature>
<feature type="transmembrane region" description="Helical" evidence="7">
    <location>
        <begin position="302"/>
        <end position="320"/>
    </location>
</feature>
<keyword evidence="10" id="KW-1185">Reference proteome</keyword>
<feature type="transmembrane region" description="Helical" evidence="7">
    <location>
        <begin position="165"/>
        <end position="186"/>
    </location>
</feature>
<evidence type="ECO:0000313" key="10">
    <source>
        <dbReference type="Proteomes" id="UP000490800"/>
    </source>
</evidence>
<dbReference type="PANTHER" id="PTHR23501:SF191">
    <property type="entry name" value="VACUOLAR BASIC AMINO ACID TRANSPORTER 4"/>
    <property type="match status" value="1"/>
</dbReference>
<keyword evidence="2" id="KW-0813">Transport</keyword>
<feature type="transmembrane region" description="Helical" evidence="7">
    <location>
        <begin position="228"/>
        <end position="246"/>
    </location>
</feature>
<evidence type="ECO:0000256" key="1">
    <source>
        <dbReference type="ARBA" id="ARBA00004651"/>
    </source>
</evidence>
<feature type="transmembrane region" description="Helical" evidence="7">
    <location>
        <begin position="102"/>
        <end position="123"/>
    </location>
</feature>
<name>A0A7X3FFC7_9BACL</name>
<feature type="transmembrane region" description="Helical" evidence="7">
    <location>
        <begin position="77"/>
        <end position="96"/>
    </location>
</feature>
<proteinExistence type="predicted"/>
<dbReference type="Gene3D" id="1.20.1720.10">
    <property type="entry name" value="Multidrug resistance protein D"/>
    <property type="match status" value="1"/>
</dbReference>
<gene>
    <name evidence="9" type="ORF">EDM21_03190</name>
</gene>
<feature type="transmembrane region" description="Helical" evidence="7">
    <location>
        <begin position="466"/>
        <end position="484"/>
    </location>
</feature>
<dbReference type="RefSeq" id="WP_157332863.1">
    <property type="nucleotide sequence ID" value="NZ_RHLK01000002.1"/>
</dbReference>
<feature type="transmembrane region" description="Helical" evidence="7">
    <location>
        <begin position="198"/>
        <end position="216"/>
    </location>
</feature>
<dbReference type="Proteomes" id="UP000490800">
    <property type="component" value="Unassembled WGS sequence"/>
</dbReference>
<feature type="transmembrane region" description="Helical" evidence="7">
    <location>
        <begin position="332"/>
        <end position="350"/>
    </location>
</feature>
<comment type="subcellular location">
    <subcellularLocation>
        <location evidence="1">Cell membrane</location>
        <topology evidence="1">Multi-pass membrane protein</topology>
    </subcellularLocation>
</comment>
<accession>A0A7X3FFC7</accession>
<dbReference type="PRINTS" id="PR01036">
    <property type="entry name" value="TCRTETB"/>
</dbReference>
<dbReference type="FunFam" id="1.20.1720.10:FF:000004">
    <property type="entry name" value="EmrB/QacA family drug resistance transporter"/>
    <property type="match status" value="1"/>
</dbReference>
<dbReference type="PANTHER" id="PTHR23501">
    <property type="entry name" value="MAJOR FACILITATOR SUPERFAMILY"/>
    <property type="match status" value="1"/>
</dbReference>
<dbReference type="GO" id="GO:0022857">
    <property type="term" value="F:transmembrane transporter activity"/>
    <property type="evidence" value="ECO:0007669"/>
    <property type="project" value="InterPro"/>
</dbReference>
<dbReference type="Pfam" id="PF07690">
    <property type="entry name" value="MFS_1"/>
    <property type="match status" value="1"/>
</dbReference>
<keyword evidence="5 7" id="KW-1133">Transmembrane helix</keyword>
<dbReference type="CDD" id="cd17502">
    <property type="entry name" value="MFS_Azr1_MDR_like"/>
    <property type="match status" value="1"/>
</dbReference>
<comment type="caution">
    <text evidence="9">The sequence shown here is derived from an EMBL/GenBank/DDBJ whole genome shotgun (WGS) entry which is preliminary data.</text>
</comment>
<dbReference type="AlphaFoldDB" id="A0A7X3FFC7"/>
<keyword evidence="6 7" id="KW-0472">Membrane</keyword>
<feature type="transmembrane region" description="Helical" evidence="7">
    <location>
        <begin position="46"/>
        <end position="65"/>
    </location>
</feature>
<feature type="transmembrane region" description="Helical" evidence="7">
    <location>
        <begin position="135"/>
        <end position="153"/>
    </location>
</feature>
<evidence type="ECO:0000259" key="8">
    <source>
        <dbReference type="PROSITE" id="PS50850"/>
    </source>
</evidence>
<keyword evidence="3" id="KW-1003">Cell membrane</keyword>
<dbReference type="InterPro" id="IPR036259">
    <property type="entry name" value="MFS_trans_sf"/>
</dbReference>
<evidence type="ECO:0000256" key="5">
    <source>
        <dbReference type="ARBA" id="ARBA00022989"/>
    </source>
</evidence>
<reference evidence="9 10" key="1">
    <citation type="journal article" date="2019" name="Microorganisms">
        <title>Paenibacillus lutrae sp. nov., A Chitinolytic Species Isolated from A River Otter in Castril Natural Park, Granada, Spain.</title>
        <authorList>
            <person name="Rodriguez M."/>
            <person name="Reina J.C."/>
            <person name="Bejar V."/>
            <person name="Llamas I."/>
        </authorList>
    </citation>
    <scope>NUCLEOTIDE SEQUENCE [LARGE SCALE GENOMIC DNA]</scope>
    <source>
        <strain evidence="9 10">N10</strain>
    </source>
</reference>
<feature type="transmembrane region" description="Helical" evidence="7">
    <location>
        <begin position="267"/>
        <end position="290"/>
    </location>
</feature>
<dbReference type="InterPro" id="IPR011701">
    <property type="entry name" value="MFS"/>
</dbReference>
<organism evidence="9 10">
    <name type="scientific">Paenibacillus lutrae</name>
    <dbReference type="NCBI Taxonomy" id="2078573"/>
    <lineage>
        <taxon>Bacteria</taxon>
        <taxon>Bacillati</taxon>
        <taxon>Bacillota</taxon>
        <taxon>Bacilli</taxon>
        <taxon>Bacillales</taxon>
        <taxon>Paenibacillaceae</taxon>
        <taxon>Paenibacillus</taxon>
    </lineage>
</organism>
<evidence type="ECO:0000256" key="2">
    <source>
        <dbReference type="ARBA" id="ARBA00022448"/>
    </source>
</evidence>
<feature type="domain" description="Major facilitator superfamily (MFS) profile" evidence="8">
    <location>
        <begin position="12"/>
        <end position="489"/>
    </location>
</feature>
<evidence type="ECO:0000256" key="6">
    <source>
        <dbReference type="ARBA" id="ARBA00023136"/>
    </source>
</evidence>
<feature type="transmembrane region" description="Helical" evidence="7">
    <location>
        <begin position="12"/>
        <end position="34"/>
    </location>
</feature>